<sequence length="118" mass="13457">MFHSTIIVEPFCDPVEEGQSTSLTCDVDTAACSIQPVTRWRAQAKRRKILMVCSPHTCFGGFERYFPTTISSTRSTLNIRRVSRVTPFNMETKWRCSPCSRGYVTVCDKLQVYGEVHN</sequence>
<comment type="caution">
    <text evidence="1">The sequence shown here is derived from an EMBL/GenBank/DDBJ whole genome shotgun (WGS) entry which is preliminary data.</text>
</comment>
<dbReference type="EMBL" id="BMAT01000616">
    <property type="protein sequence ID" value="GFR69536.1"/>
    <property type="molecule type" value="Genomic_DNA"/>
</dbReference>
<dbReference type="AlphaFoldDB" id="A0AAV4F9L6"/>
<name>A0AAV4F9L6_9GAST</name>
<evidence type="ECO:0000313" key="1">
    <source>
        <dbReference type="EMBL" id="GFR69536.1"/>
    </source>
</evidence>
<protein>
    <recommendedName>
        <fullName evidence="3">Ig-like domain-containing protein</fullName>
    </recommendedName>
</protein>
<proteinExistence type="predicted"/>
<organism evidence="1 2">
    <name type="scientific">Elysia marginata</name>
    <dbReference type="NCBI Taxonomy" id="1093978"/>
    <lineage>
        <taxon>Eukaryota</taxon>
        <taxon>Metazoa</taxon>
        <taxon>Spiralia</taxon>
        <taxon>Lophotrochozoa</taxon>
        <taxon>Mollusca</taxon>
        <taxon>Gastropoda</taxon>
        <taxon>Heterobranchia</taxon>
        <taxon>Euthyneura</taxon>
        <taxon>Panpulmonata</taxon>
        <taxon>Sacoglossa</taxon>
        <taxon>Placobranchoidea</taxon>
        <taxon>Plakobranchidae</taxon>
        <taxon>Elysia</taxon>
    </lineage>
</organism>
<keyword evidence="2" id="KW-1185">Reference proteome</keyword>
<evidence type="ECO:0000313" key="2">
    <source>
        <dbReference type="Proteomes" id="UP000762676"/>
    </source>
</evidence>
<gene>
    <name evidence="1" type="ORF">ElyMa_000303700</name>
</gene>
<reference evidence="1 2" key="1">
    <citation type="journal article" date="2021" name="Elife">
        <title>Chloroplast acquisition without the gene transfer in kleptoplastic sea slugs, Plakobranchus ocellatus.</title>
        <authorList>
            <person name="Maeda T."/>
            <person name="Takahashi S."/>
            <person name="Yoshida T."/>
            <person name="Shimamura S."/>
            <person name="Takaki Y."/>
            <person name="Nagai Y."/>
            <person name="Toyoda A."/>
            <person name="Suzuki Y."/>
            <person name="Arimoto A."/>
            <person name="Ishii H."/>
            <person name="Satoh N."/>
            <person name="Nishiyama T."/>
            <person name="Hasebe M."/>
            <person name="Maruyama T."/>
            <person name="Minagawa J."/>
            <person name="Obokata J."/>
            <person name="Shigenobu S."/>
        </authorList>
    </citation>
    <scope>NUCLEOTIDE SEQUENCE [LARGE SCALE GENOMIC DNA]</scope>
</reference>
<dbReference type="Proteomes" id="UP000762676">
    <property type="component" value="Unassembled WGS sequence"/>
</dbReference>
<accession>A0AAV4F9L6</accession>
<evidence type="ECO:0008006" key="3">
    <source>
        <dbReference type="Google" id="ProtNLM"/>
    </source>
</evidence>